<comment type="caution">
    <text evidence="1">The sequence shown here is derived from an EMBL/GenBank/DDBJ whole genome shotgun (WGS) entry which is preliminary data.</text>
</comment>
<evidence type="ECO:0000313" key="2">
    <source>
        <dbReference type="Proteomes" id="UP000604161"/>
    </source>
</evidence>
<protein>
    <submittedName>
        <fullName evidence="1">DUF1801 domain-containing protein</fullName>
    </submittedName>
</protein>
<proteinExistence type="predicted"/>
<dbReference type="Gene3D" id="3.90.1150.200">
    <property type="match status" value="1"/>
</dbReference>
<gene>
    <name evidence="1" type="ORF">IF202_01810</name>
</gene>
<reference evidence="1 2" key="1">
    <citation type="submission" date="2020-09" db="EMBL/GenBank/DDBJ databases">
        <title>Marinomonas sp. nov., isolated from the cysticercosis algae of Qingdao, China.</title>
        <authorList>
            <person name="Sun X."/>
        </authorList>
    </citation>
    <scope>NUCLEOTIDE SEQUENCE [LARGE SCALE GENOMIC DNA]</scope>
    <source>
        <strain evidence="1 2">SM2066</strain>
    </source>
</reference>
<dbReference type="SUPFAM" id="SSF159888">
    <property type="entry name" value="YdhG-like"/>
    <property type="match status" value="1"/>
</dbReference>
<organism evidence="1 2">
    <name type="scientific">Marinomonas colpomeniae</name>
    <dbReference type="NCBI Taxonomy" id="2774408"/>
    <lineage>
        <taxon>Bacteria</taxon>
        <taxon>Pseudomonadati</taxon>
        <taxon>Pseudomonadota</taxon>
        <taxon>Gammaproteobacteria</taxon>
        <taxon>Oceanospirillales</taxon>
        <taxon>Oceanospirillaceae</taxon>
        <taxon>Marinomonas</taxon>
    </lineage>
</organism>
<sequence>MTVISDDFVEHYVQSTSLEMRSDLLEIIEMMKSIAPDAELTSDLGIPYFQLDSSWLYGVAAREDHLHVYFSDLSLLHAFEKRLRHAQFGNNCLIIHRLSDINRNVFVELLGQMKVHFDNSIEKIKR</sequence>
<dbReference type="EMBL" id="JACYFC010000001">
    <property type="protein sequence ID" value="MBD5769774.1"/>
    <property type="molecule type" value="Genomic_DNA"/>
</dbReference>
<evidence type="ECO:0000313" key="1">
    <source>
        <dbReference type="EMBL" id="MBD5769774.1"/>
    </source>
</evidence>
<keyword evidence="2" id="KW-1185">Reference proteome</keyword>
<name>A0ABR8NUN2_9GAMM</name>
<dbReference type="RefSeq" id="WP_191593160.1">
    <property type="nucleotide sequence ID" value="NZ_JACYFC010000001.1"/>
</dbReference>
<accession>A0ABR8NUN2</accession>
<dbReference type="Proteomes" id="UP000604161">
    <property type="component" value="Unassembled WGS sequence"/>
</dbReference>